<dbReference type="Proteomes" id="UP000250235">
    <property type="component" value="Unassembled WGS sequence"/>
</dbReference>
<dbReference type="AlphaFoldDB" id="A0A2Z7A7H2"/>
<reference evidence="1 2" key="1">
    <citation type="journal article" date="2015" name="Proc. Natl. Acad. Sci. U.S.A.">
        <title>The resurrection genome of Boea hygrometrica: A blueprint for survival of dehydration.</title>
        <authorList>
            <person name="Xiao L."/>
            <person name="Yang G."/>
            <person name="Zhang L."/>
            <person name="Yang X."/>
            <person name="Zhao S."/>
            <person name="Ji Z."/>
            <person name="Zhou Q."/>
            <person name="Hu M."/>
            <person name="Wang Y."/>
            <person name="Chen M."/>
            <person name="Xu Y."/>
            <person name="Jin H."/>
            <person name="Xiao X."/>
            <person name="Hu G."/>
            <person name="Bao F."/>
            <person name="Hu Y."/>
            <person name="Wan P."/>
            <person name="Li L."/>
            <person name="Deng X."/>
            <person name="Kuang T."/>
            <person name="Xiang C."/>
            <person name="Zhu J.K."/>
            <person name="Oliver M.J."/>
            <person name="He Y."/>
        </authorList>
    </citation>
    <scope>NUCLEOTIDE SEQUENCE [LARGE SCALE GENOMIC DNA]</scope>
    <source>
        <strain evidence="2">cv. XS01</strain>
    </source>
</reference>
<proteinExistence type="predicted"/>
<evidence type="ECO:0000313" key="2">
    <source>
        <dbReference type="Proteomes" id="UP000250235"/>
    </source>
</evidence>
<dbReference type="EMBL" id="KV018209">
    <property type="protein sequence ID" value="KZV17496.1"/>
    <property type="molecule type" value="Genomic_DNA"/>
</dbReference>
<organism evidence="1 2">
    <name type="scientific">Dorcoceras hygrometricum</name>
    <dbReference type="NCBI Taxonomy" id="472368"/>
    <lineage>
        <taxon>Eukaryota</taxon>
        <taxon>Viridiplantae</taxon>
        <taxon>Streptophyta</taxon>
        <taxon>Embryophyta</taxon>
        <taxon>Tracheophyta</taxon>
        <taxon>Spermatophyta</taxon>
        <taxon>Magnoliopsida</taxon>
        <taxon>eudicotyledons</taxon>
        <taxon>Gunneridae</taxon>
        <taxon>Pentapetalae</taxon>
        <taxon>asterids</taxon>
        <taxon>lamiids</taxon>
        <taxon>Lamiales</taxon>
        <taxon>Gesneriaceae</taxon>
        <taxon>Didymocarpoideae</taxon>
        <taxon>Trichosporeae</taxon>
        <taxon>Loxocarpinae</taxon>
        <taxon>Dorcoceras</taxon>
    </lineage>
</organism>
<evidence type="ECO:0000313" key="1">
    <source>
        <dbReference type="EMBL" id="KZV17496.1"/>
    </source>
</evidence>
<accession>A0A2Z7A7H2</accession>
<name>A0A2Z7A7H2_9LAMI</name>
<gene>
    <name evidence="1" type="ORF">F511_10883</name>
</gene>
<protein>
    <submittedName>
        <fullName evidence="1">Uncharacterized protein</fullName>
    </submittedName>
</protein>
<sequence>MIVDSIGIYEMKGPYYTLTMTDWFLQALSVIPRGSSGDVSTRFIMVRWCTGLPIPMQTRKAQFVEYSRRKDGNRSDLIVDRDYDEATTMDVKPMFPGPGPDPSPLTCRVVARRLRRRTSLRSSRQGDSANEIFVGVLVHSSVGIGKPVVDRIRSNQRSAISIGEIVGDRSLVTRQEGHGGTVACALWHCSCTQLQCRWPATVRDVRAGGRPRAQTLHAGARAACGSVPHAVQAVGAPCGHRSAYPRRCCDTVFDF</sequence>
<keyword evidence="2" id="KW-1185">Reference proteome</keyword>